<dbReference type="Proteomes" id="UP001486565">
    <property type="component" value="Chromosome"/>
</dbReference>
<dbReference type="Pfam" id="PF00665">
    <property type="entry name" value="rve"/>
    <property type="match status" value="1"/>
</dbReference>
<organism evidence="2 3">
    <name type="scientific">Defluviitalea saccharophila</name>
    <dbReference type="NCBI Taxonomy" id="879970"/>
    <lineage>
        <taxon>Bacteria</taxon>
        <taxon>Bacillati</taxon>
        <taxon>Bacillota</taxon>
        <taxon>Clostridia</taxon>
        <taxon>Lachnospirales</taxon>
        <taxon>Defluviitaleaceae</taxon>
        <taxon>Defluviitalea</taxon>
    </lineage>
</organism>
<dbReference type="Pfam" id="PF13518">
    <property type="entry name" value="HTH_28"/>
    <property type="match status" value="1"/>
</dbReference>
<evidence type="ECO:0000259" key="1">
    <source>
        <dbReference type="PROSITE" id="PS50994"/>
    </source>
</evidence>
<evidence type="ECO:0000313" key="2">
    <source>
        <dbReference type="EMBL" id="WZL70139.1"/>
    </source>
</evidence>
<keyword evidence="3" id="KW-1185">Reference proteome</keyword>
<dbReference type="SUPFAM" id="SSF53098">
    <property type="entry name" value="Ribonuclease H-like"/>
    <property type="match status" value="1"/>
</dbReference>
<feature type="domain" description="Integrase catalytic" evidence="1">
    <location>
        <begin position="130"/>
        <end position="308"/>
    </location>
</feature>
<accession>A0ABZ2Y4A2</accession>
<evidence type="ECO:0000313" key="3">
    <source>
        <dbReference type="Proteomes" id="UP001486565"/>
    </source>
</evidence>
<dbReference type="InterPro" id="IPR036397">
    <property type="entry name" value="RNaseH_sf"/>
</dbReference>
<protein>
    <submittedName>
        <fullName evidence="2">IS481 family transposase</fullName>
    </submittedName>
</protein>
<dbReference type="PANTHER" id="PTHR35004">
    <property type="entry name" value="TRANSPOSASE RV3428C-RELATED"/>
    <property type="match status" value="1"/>
</dbReference>
<dbReference type="SUPFAM" id="SSF46689">
    <property type="entry name" value="Homeodomain-like"/>
    <property type="match status" value="1"/>
</dbReference>
<sequence>MTSITQDMRFRLAVIKYADKYGVSKAAARYKTNRQYIYRWKRRYDGTWDSLRDRSRRPHHHPNQHTEVEIKLINNIRRRNPNDGLVIFWVKLRQHGYKRSITGLYRFLCKQNLMAVKPKNPKYKPKPYEQMSYPGQRIQIDVKFVPSSCLVNEAKGQKFYQYTAIDEYSRWRYVEAFKEHSTYSSMQFLEHLVKAFPMPIECIQTDNGQEFTKRLSPGNKVKTPTIFEVRLKQLGIRHKLIRPFTPRHNGKVERSHRKDNERFYATHTFYSFEDFSKQLTTYNKRDYNRFPMRPLGWKSPQTVLYDFVKYGVTYV</sequence>
<dbReference type="InterPro" id="IPR055247">
    <property type="entry name" value="InsJ-like_HTH"/>
</dbReference>
<dbReference type="PANTHER" id="PTHR35004:SF7">
    <property type="entry name" value="INTEGRASE PROTEIN"/>
    <property type="match status" value="1"/>
</dbReference>
<reference evidence="2 3" key="1">
    <citation type="submission" date="2023-03" db="EMBL/GenBank/DDBJ databases">
        <title>Novel Species.</title>
        <authorList>
            <person name="Ma S."/>
        </authorList>
    </citation>
    <scope>NUCLEOTIDE SEQUENCE [LARGE SCALE GENOMIC DNA]</scope>
    <source>
        <strain evidence="2 3">LIND6LT2</strain>
    </source>
</reference>
<dbReference type="PROSITE" id="PS50994">
    <property type="entry name" value="INTEGRASE"/>
    <property type="match status" value="1"/>
</dbReference>
<dbReference type="RefSeq" id="WP_341877102.1">
    <property type="nucleotide sequence ID" value="NZ_CP121687.1"/>
</dbReference>
<dbReference type="EMBL" id="CP121687">
    <property type="protein sequence ID" value="WZL70139.1"/>
    <property type="molecule type" value="Genomic_DNA"/>
</dbReference>
<dbReference type="InterPro" id="IPR012337">
    <property type="entry name" value="RNaseH-like_sf"/>
</dbReference>
<gene>
    <name evidence="2" type="ORF">QBE51_01015</name>
</gene>
<name>A0ABZ2Y4A2_9FIRM</name>
<dbReference type="InterPro" id="IPR001584">
    <property type="entry name" value="Integrase_cat-core"/>
</dbReference>
<dbReference type="Gene3D" id="3.30.420.10">
    <property type="entry name" value="Ribonuclease H-like superfamily/Ribonuclease H"/>
    <property type="match status" value="1"/>
</dbReference>
<dbReference type="InterPro" id="IPR009057">
    <property type="entry name" value="Homeodomain-like_sf"/>
</dbReference>
<proteinExistence type="predicted"/>